<dbReference type="InterPro" id="IPR014710">
    <property type="entry name" value="RmlC-like_jellyroll"/>
</dbReference>
<dbReference type="PANTHER" id="PTHR37943:SF1">
    <property type="entry name" value="PROTEIN VES"/>
    <property type="match status" value="1"/>
</dbReference>
<evidence type="ECO:0000313" key="1">
    <source>
        <dbReference type="EMBL" id="QJQ01322.1"/>
    </source>
</evidence>
<evidence type="ECO:0008006" key="3">
    <source>
        <dbReference type="Google" id="ProtNLM"/>
    </source>
</evidence>
<dbReference type="InterPro" id="IPR010282">
    <property type="entry name" value="Uncharacterised_HutD/Ves"/>
</dbReference>
<dbReference type="Proteomes" id="UP000501648">
    <property type="component" value="Chromosome"/>
</dbReference>
<dbReference type="Gene3D" id="2.60.120.10">
    <property type="entry name" value="Jelly Rolls"/>
    <property type="match status" value="1"/>
</dbReference>
<dbReference type="AlphaFoldDB" id="A0A6M3ZUY1"/>
<gene>
    <name evidence="1" type="ORF">C798_14070</name>
</gene>
<reference evidence="1 2" key="1">
    <citation type="journal article" date="2012" name="J. Bacteriol.">
        <title>Genome sequence of the pathogenic Herbaspirillum seropedicae strain Os34, isolated from rice roots.</title>
        <authorList>
            <person name="Ye W."/>
            <person name="Ye S."/>
            <person name="Liu J."/>
            <person name="Chang S."/>
            <person name="Chen M."/>
            <person name="Zhu B."/>
            <person name="Guo L."/>
            <person name="An Q."/>
        </authorList>
    </citation>
    <scope>NUCLEOTIDE SEQUENCE [LARGE SCALE GENOMIC DNA]</scope>
    <source>
        <strain evidence="1 2">Os34</strain>
    </source>
</reference>
<sequence>MVLELKSQPVPLQARGPQRTSAIQFVGELGRIAAVPWKNEGGQTRELCVEPADADFAHFVWRVSVADVGVDGEFSTFDGIDRTIVLLEGGGFTMHSHGRQVQDLAQCFVPHAFPGEQAISVRLHGAPTLDFNLMVRRERAQGRVVVLGDIQERRLPAATVLVYVAQGAACLSDQHGLRQTLRRGEFARLREEPGATLPDLLCAPDSVVLAVCIERKG</sequence>
<dbReference type="Pfam" id="PF05962">
    <property type="entry name" value="HutD"/>
    <property type="match status" value="1"/>
</dbReference>
<dbReference type="SUPFAM" id="SSF51182">
    <property type="entry name" value="RmlC-like cupins"/>
    <property type="match status" value="1"/>
</dbReference>
<dbReference type="CDD" id="cd20293">
    <property type="entry name" value="cupin_HutD_N"/>
    <property type="match status" value="1"/>
</dbReference>
<evidence type="ECO:0000313" key="2">
    <source>
        <dbReference type="Proteomes" id="UP000501648"/>
    </source>
</evidence>
<dbReference type="InterPro" id="IPR011051">
    <property type="entry name" value="RmlC_Cupin_sf"/>
</dbReference>
<protein>
    <recommendedName>
        <fullName evidence="3">HutD family protein</fullName>
    </recommendedName>
</protein>
<dbReference type="RefSeq" id="WP_017453556.1">
    <property type="nucleotide sequence ID" value="NZ_CP008956.1"/>
</dbReference>
<dbReference type="PANTHER" id="PTHR37943">
    <property type="entry name" value="PROTEIN VES"/>
    <property type="match status" value="1"/>
</dbReference>
<organism evidence="1 2">
    <name type="scientific">Herbaspirillum rubrisubalbicans Os34</name>
    <dbReference type="NCBI Taxonomy" id="1235827"/>
    <lineage>
        <taxon>Bacteria</taxon>
        <taxon>Pseudomonadati</taxon>
        <taxon>Pseudomonadota</taxon>
        <taxon>Betaproteobacteria</taxon>
        <taxon>Burkholderiales</taxon>
        <taxon>Oxalobacteraceae</taxon>
        <taxon>Herbaspirillum</taxon>
    </lineage>
</organism>
<accession>A0A6M3ZUY1</accession>
<proteinExistence type="predicted"/>
<name>A0A6M3ZUY1_9BURK</name>
<dbReference type="EMBL" id="CP008956">
    <property type="protein sequence ID" value="QJQ01322.1"/>
    <property type="molecule type" value="Genomic_DNA"/>
</dbReference>